<dbReference type="PANTHER" id="PTHR40606">
    <property type="match status" value="1"/>
</dbReference>
<dbReference type="Proteomes" id="UP001385809">
    <property type="component" value="Unassembled WGS sequence"/>
</dbReference>
<gene>
    <name evidence="2" type="ORF">WCD74_26635</name>
</gene>
<evidence type="ECO:0000259" key="1">
    <source>
        <dbReference type="Pfam" id="PF07411"/>
    </source>
</evidence>
<dbReference type="Pfam" id="PF07411">
    <property type="entry name" value="DUF1508"/>
    <property type="match status" value="1"/>
</dbReference>
<accession>A0ABU8MWQ1</accession>
<dbReference type="InterPro" id="IPR010879">
    <property type="entry name" value="DUF1508"/>
</dbReference>
<dbReference type="SUPFAM" id="SSF160113">
    <property type="entry name" value="YegP-like"/>
    <property type="match status" value="1"/>
</dbReference>
<keyword evidence="3" id="KW-1185">Reference proteome</keyword>
<reference evidence="2 3" key="1">
    <citation type="submission" date="2024-03" db="EMBL/GenBank/DDBJ databases">
        <title>Actinomycetospora sp. OC33-EN08, a novel actinomycete isolated from wild orchid (Aerides multiflora).</title>
        <authorList>
            <person name="Suriyachadkun C."/>
        </authorList>
    </citation>
    <scope>NUCLEOTIDE SEQUENCE [LARGE SCALE GENOMIC DNA]</scope>
    <source>
        <strain evidence="2 3">OC33-EN08</strain>
    </source>
</reference>
<evidence type="ECO:0000313" key="2">
    <source>
        <dbReference type="EMBL" id="MEJ2871363.1"/>
    </source>
</evidence>
<dbReference type="InterPro" id="IPR051141">
    <property type="entry name" value="UPF0339_domain"/>
</dbReference>
<dbReference type="InterPro" id="IPR036913">
    <property type="entry name" value="YegP-like_sf"/>
</dbReference>
<comment type="caution">
    <text evidence="2">The sequence shown here is derived from an EMBL/GenBank/DDBJ whole genome shotgun (WGS) entry which is preliminary data.</text>
</comment>
<organism evidence="2 3">
    <name type="scientific">Actinomycetospora aurantiaca</name>
    <dbReference type="NCBI Taxonomy" id="3129233"/>
    <lineage>
        <taxon>Bacteria</taxon>
        <taxon>Bacillati</taxon>
        <taxon>Actinomycetota</taxon>
        <taxon>Actinomycetes</taxon>
        <taxon>Pseudonocardiales</taxon>
        <taxon>Pseudonocardiaceae</taxon>
        <taxon>Actinomycetospora</taxon>
    </lineage>
</organism>
<name>A0ABU8MWQ1_9PSEU</name>
<dbReference type="Gene3D" id="3.30.160.160">
    <property type="entry name" value="YegP-like"/>
    <property type="match status" value="1"/>
</dbReference>
<evidence type="ECO:0000313" key="3">
    <source>
        <dbReference type="Proteomes" id="UP001385809"/>
    </source>
</evidence>
<feature type="domain" description="DUF1508" evidence="1">
    <location>
        <begin position="10"/>
        <end position="57"/>
    </location>
</feature>
<sequence length="58" mass="6184">MAGKFEVYEDKSGKFRFRLKASNGQIVASGEAYETRAAAKKGCESVQKAADGAPVTEV</sequence>
<dbReference type="EMBL" id="JBBEGN010000021">
    <property type="protein sequence ID" value="MEJ2871363.1"/>
    <property type="molecule type" value="Genomic_DNA"/>
</dbReference>
<dbReference type="PANTHER" id="PTHR40606:SF1">
    <property type="entry name" value="UPF0339 PROTEIN YEGP"/>
    <property type="match status" value="1"/>
</dbReference>
<dbReference type="RefSeq" id="WP_337697930.1">
    <property type="nucleotide sequence ID" value="NZ_JBBEGN010000021.1"/>
</dbReference>
<proteinExistence type="predicted"/>
<protein>
    <submittedName>
        <fullName evidence="2">DUF1508 domain-containing protein</fullName>
    </submittedName>
</protein>